<evidence type="ECO:0000256" key="1">
    <source>
        <dbReference type="SAM" id="SignalP"/>
    </source>
</evidence>
<name>A0A2V3UJ59_9HYPH</name>
<dbReference type="InterPro" id="IPR014469">
    <property type="entry name" value="DUF2271"/>
</dbReference>
<dbReference type="Proteomes" id="UP000248021">
    <property type="component" value="Unassembled WGS sequence"/>
</dbReference>
<keyword evidence="1" id="KW-0732">Signal</keyword>
<dbReference type="RefSeq" id="WP_110372425.1">
    <property type="nucleotide sequence ID" value="NZ_JAHBRY010000001.1"/>
</dbReference>
<dbReference type="EMBL" id="QJJK01000001">
    <property type="protein sequence ID" value="PXW64324.1"/>
    <property type="molecule type" value="Genomic_DNA"/>
</dbReference>
<evidence type="ECO:0000313" key="2">
    <source>
        <dbReference type="EMBL" id="PXW64324.1"/>
    </source>
</evidence>
<reference evidence="2 3" key="1">
    <citation type="submission" date="2018-05" db="EMBL/GenBank/DDBJ databases">
        <title>Genomic Encyclopedia of Type Strains, Phase IV (KMG-IV): sequencing the most valuable type-strain genomes for metagenomic binning, comparative biology and taxonomic classification.</title>
        <authorList>
            <person name="Goeker M."/>
        </authorList>
    </citation>
    <scope>NUCLEOTIDE SEQUENCE [LARGE SCALE GENOMIC DNA]</scope>
    <source>
        <strain evidence="2 3">DSM 6462</strain>
    </source>
</reference>
<comment type="caution">
    <text evidence="2">The sequence shown here is derived from an EMBL/GenBank/DDBJ whole genome shotgun (WGS) entry which is preliminary data.</text>
</comment>
<dbReference type="AlphaFoldDB" id="A0A2V3UJ59"/>
<dbReference type="OrthoDB" id="6057843at2"/>
<feature type="signal peptide" evidence="1">
    <location>
        <begin position="1"/>
        <end position="22"/>
    </location>
</feature>
<organism evidence="2 3">
    <name type="scientific">Chelatococcus asaccharovorans</name>
    <dbReference type="NCBI Taxonomy" id="28210"/>
    <lineage>
        <taxon>Bacteria</taxon>
        <taxon>Pseudomonadati</taxon>
        <taxon>Pseudomonadota</taxon>
        <taxon>Alphaproteobacteria</taxon>
        <taxon>Hyphomicrobiales</taxon>
        <taxon>Chelatococcaceae</taxon>
        <taxon>Chelatococcus</taxon>
    </lineage>
</organism>
<keyword evidence="3" id="KW-1185">Reference proteome</keyword>
<sequence length="156" mass="16324">MKFVLSAVAATTALIAPVVAEARQVTFETTLKAYGGNGAYVVLYVTDAAGVYKGTLWMAGGKAKYYRHLSDWQRVSGGRPTEIDGITGASIGSGRTLKISLDLADAMIDAGYKVHVDTAVEDGMDNPSEVVVPLDTAASGKPAPGKGYVKSFTVTF</sequence>
<evidence type="ECO:0000313" key="3">
    <source>
        <dbReference type="Proteomes" id="UP000248021"/>
    </source>
</evidence>
<gene>
    <name evidence="2" type="ORF">C7450_10179</name>
</gene>
<dbReference type="Pfam" id="PF10029">
    <property type="entry name" value="DUF2271"/>
    <property type="match status" value="1"/>
</dbReference>
<protein>
    <submittedName>
        <fullName evidence="2">Uncharacterized protein DUF2271</fullName>
    </submittedName>
</protein>
<accession>A0A2V3UJ59</accession>
<feature type="chain" id="PRO_5015972952" evidence="1">
    <location>
        <begin position="23"/>
        <end position="156"/>
    </location>
</feature>
<proteinExistence type="predicted"/>